<dbReference type="InterPro" id="IPR052016">
    <property type="entry name" value="Bact_Sigma-Reg"/>
</dbReference>
<name>A0A9D1WHP2_9FIRM</name>
<dbReference type="Gene3D" id="3.60.40.10">
    <property type="entry name" value="PPM-type phosphatase domain"/>
    <property type="match status" value="1"/>
</dbReference>
<dbReference type="PANTHER" id="PTHR43156">
    <property type="entry name" value="STAGE II SPORULATION PROTEIN E-RELATED"/>
    <property type="match status" value="1"/>
</dbReference>
<dbReference type="InterPro" id="IPR036457">
    <property type="entry name" value="PPM-type-like_dom_sf"/>
</dbReference>
<evidence type="ECO:0000313" key="4">
    <source>
        <dbReference type="EMBL" id="HIX59356.1"/>
    </source>
</evidence>
<dbReference type="SUPFAM" id="SSF81606">
    <property type="entry name" value="PP2C-like"/>
    <property type="match status" value="1"/>
</dbReference>
<evidence type="ECO:0000259" key="3">
    <source>
        <dbReference type="SMART" id="SM00331"/>
    </source>
</evidence>
<feature type="transmembrane region" description="Helical" evidence="2">
    <location>
        <begin position="126"/>
        <end position="149"/>
    </location>
</feature>
<evidence type="ECO:0000256" key="2">
    <source>
        <dbReference type="SAM" id="Phobius"/>
    </source>
</evidence>
<sequence>MELREDQPQKEYTASIRKKQRLFDWLLFVICIVGIVYLLLAAFGNVVMNLTLERCLRTGFILFEILYIFKPLSPLQKEEDVMEIRGMSIRAKVIIGFLLLSVFFVLVIGTATYLSQRNIVTSERDLWQYIYIVVGVSLNILFVVSILFLKYVEMNITSPLELLSRQVKQFALQDHQAASEEEKESILRTCREIQTGDEIEGLSDSFSRMMEDINSYVVNLARMTAEKERIGAELNVATQIQADMLPRIFPAFPERTEFDIFASMNPAKEVGGDFYDFFLVDENHLAIVIADVSGKGVPAALFMVIAKTLIKNHAQLGECPADIFTNVNEQLCEGNEAGLFVTGWMGILDLTTGQFVYVNAGHNPPLLMRSGENFEYLKSRAGFVLAGMEGIRYRQAELTLLPGDRLYLYTDGVTEATDIHAELYGEDRLQNALNQYKTLPIQEMCSGIKSSVYEFFGEADQFDDITMLAIEFKGKEK</sequence>
<dbReference type="EMBL" id="DXEX01000143">
    <property type="protein sequence ID" value="HIX59356.1"/>
    <property type="molecule type" value="Genomic_DNA"/>
</dbReference>
<keyword evidence="2" id="KW-0472">Membrane</keyword>
<keyword evidence="2" id="KW-0812">Transmembrane</keyword>
<keyword evidence="2" id="KW-1133">Transmembrane helix</keyword>
<proteinExistence type="predicted"/>
<comment type="caution">
    <text evidence="4">The sequence shown here is derived from an EMBL/GenBank/DDBJ whole genome shotgun (WGS) entry which is preliminary data.</text>
</comment>
<dbReference type="Pfam" id="PF07228">
    <property type="entry name" value="SpoIIE"/>
    <property type="match status" value="1"/>
</dbReference>
<organism evidence="4 5">
    <name type="scientific">Candidatus Blautia gallistercoris</name>
    <dbReference type="NCBI Taxonomy" id="2838490"/>
    <lineage>
        <taxon>Bacteria</taxon>
        <taxon>Bacillati</taxon>
        <taxon>Bacillota</taxon>
        <taxon>Clostridia</taxon>
        <taxon>Lachnospirales</taxon>
        <taxon>Lachnospiraceae</taxon>
        <taxon>Blautia</taxon>
    </lineage>
</organism>
<accession>A0A9D1WHP2</accession>
<dbReference type="GO" id="GO:0016791">
    <property type="term" value="F:phosphatase activity"/>
    <property type="evidence" value="ECO:0007669"/>
    <property type="project" value="TreeGrafter"/>
</dbReference>
<reference evidence="4" key="2">
    <citation type="submission" date="2021-04" db="EMBL/GenBank/DDBJ databases">
        <authorList>
            <person name="Gilroy R."/>
        </authorList>
    </citation>
    <scope>NUCLEOTIDE SEQUENCE</scope>
    <source>
        <strain evidence="4">ChiSjej1B19-8411</strain>
    </source>
</reference>
<evidence type="ECO:0000256" key="1">
    <source>
        <dbReference type="ARBA" id="ARBA00022801"/>
    </source>
</evidence>
<gene>
    <name evidence="4" type="ORF">IAA45_06530</name>
</gene>
<dbReference type="PANTHER" id="PTHR43156:SF2">
    <property type="entry name" value="STAGE II SPORULATION PROTEIN E"/>
    <property type="match status" value="1"/>
</dbReference>
<feature type="transmembrane region" description="Helical" evidence="2">
    <location>
        <begin position="25"/>
        <end position="44"/>
    </location>
</feature>
<evidence type="ECO:0000313" key="5">
    <source>
        <dbReference type="Proteomes" id="UP000886817"/>
    </source>
</evidence>
<dbReference type="InterPro" id="IPR001932">
    <property type="entry name" value="PPM-type_phosphatase-like_dom"/>
</dbReference>
<feature type="transmembrane region" description="Helical" evidence="2">
    <location>
        <begin position="93"/>
        <end position="114"/>
    </location>
</feature>
<keyword evidence="1" id="KW-0378">Hydrolase</keyword>
<reference evidence="4" key="1">
    <citation type="journal article" date="2021" name="PeerJ">
        <title>Extensive microbial diversity within the chicken gut microbiome revealed by metagenomics and culture.</title>
        <authorList>
            <person name="Gilroy R."/>
            <person name="Ravi A."/>
            <person name="Getino M."/>
            <person name="Pursley I."/>
            <person name="Horton D.L."/>
            <person name="Alikhan N.F."/>
            <person name="Baker D."/>
            <person name="Gharbi K."/>
            <person name="Hall N."/>
            <person name="Watson M."/>
            <person name="Adriaenssens E.M."/>
            <person name="Foster-Nyarko E."/>
            <person name="Jarju S."/>
            <person name="Secka A."/>
            <person name="Antonio M."/>
            <person name="Oren A."/>
            <person name="Chaudhuri R.R."/>
            <person name="La Ragione R."/>
            <person name="Hildebrand F."/>
            <person name="Pallen M.J."/>
        </authorList>
    </citation>
    <scope>NUCLEOTIDE SEQUENCE</scope>
    <source>
        <strain evidence="4">ChiSjej1B19-8411</strain>
    </source>
</reference>
<feature type="domain" description="PPM-type phosphatase" evidence="3">
    <location>
        <begin position="255"/>
        <end position="472"/>
    </location>
</feature>
<dbReference type="AlphaFoldDB" id="A0A9D1WHP2"/>
<dbReference type="SMART" id="SM00331">
    <property type="entry name" value="PP2C_SIG"/>
    <property type="match status" value="1"/>
</dbReference>
<dbReference type="Gene3D" id="6.10.340.10">
    <property type="match status" value="1"/>
</dbReference>
<protein>
    <submittedName>
        <fullName evidence="4">PP2C family protein-serine/threonine phosphatase</fullName>
    </submittedName>
</protein>
<dbReference type="Proteomes" id="UP000886817">
    <property type="component" value="Unassembled WGS sequence"/>
</dbReference>